<evidence type="ECO:0000259" key="2">
    <source>
        <dbReference type="SMART" id="SM00899"/>
    </source>
</evidence>
<gene>
    <name evidence="3" type="primary">feoA</name>
</gene>
<accession>Q2YZS6</accession>
<keyword evidence="1" id="KW-0408">Iron</keyword>
<proteinExistence type="predicted"/>
<sequence>MIMLKLSELKEGEKAVITKVGGKGSFRKRLLEMGFIKGSEIFIEKYAPLRDPMELIIKGYHVSLRVEEASYIDVDVQ</sequence>
<evidence type="ECO:0000313" key="3">
    <source>
        <dbReference type="EMBL" id="CAI78622.1"/>
    </source>
</evidence>
<dbReference type="InterPro" id="IPR038157">
    <property type="entry name" value="FeoA_core_dom"/>
</dbReference>
<reference evidence="3" key="1">
    <citation type="journal article" date="2005" name="Environ. Microbiol.">
        <title>Lateral gene transfer and phylogenetic assignment of environmental fosmid clones.</title>
        <authorList>
            <person name="Nesbo C.L."/>
            <person name="Boucher Y."/>
            <person name="Dlutek M."/>
            <person name="Doolittle F.W."/>
        </authorList>
    </citation>
    <scope>NUCLEOTIDE SEQUENCE</scope>
</reference>
<dbReference type="EMBL" id="AJ937767">
    <property type="protein sequence ID" value="CAI78622.1"/>
    <property type="molecule type" value="Genomic_DNA"/>
</dbReference>
<dbReference type="AlphaFoldDB" id="Q2YZS6"/>
<dbReference type="InterPro" id="IPR007167">
    <property type="entry name" value="Fe-transptr_FeoA-like"/>
</dbReference>
<dbReference type="GO" id="GO:0046914">
    <property type="term" value="F:transition metal ion binding"/>
    <property type="evidence" value="ECO:0007669"/>
    <property type="project" value="InterPro"/>
</dbReference>
<organism evidence="3">
    <name type="scientific">uncultured delta proteobacterium</name>
    <dbReference type="NCBI Taxonomy" id="34034"/>
    <lineage>
        <taxon>Bacteria</taxon>
        <taxon>Deltaproteobacteria</taxon>
        <taxon>environmental samples</taxon>
    </lineage>
</organism>
<name>Q2YZS6_9DELT</name>
<dbReference type="PANTHER" id="PTHR42954">
    <property type="entry name" value="FE(2+) TRANSPORT PROTEIN A"/>
    <property type="match status" value="1"/>
</dbReference>
<dbReference type="SMART" id="SM00899">
    <property type="entry name" value="FeoA"/>
    <property type="match status" value="1"/>
</dbReference>
<dbReference type="Gene3D" id="2.30.30.90">
    <property type="match status" value="1"/>
</dbReference>
<dbReference type="Pfam" id="PF04023">
    <property type="entry name" value="FeoA"/>
    <property type="match status" value="1"/>
</dbReference>
<dbReference type="PANTHER" id="PTHR42954:SF2">
    <property type="entry name" value="FE(2+) TRANSPORT PROTEIN A"/>
    <property type="match status" value="1"/>
</dbReference>
<feature type="domain" description="Ferrous iron transporter FeoA-like" evidence="2">
    <location>
        <begin position="4"/>
        <end position="76"/>
    </location>
</feature>
<dbReference type="InterPro" id="IPR052713">
    <property type="entry name" value="FeoA"/>
</dbReference>
<dbReference type="InterPro" id="IPR008988">
    <property type="entry name" value="Transcriptional_repressor_C"/>
</dbReference>
<evidence type="ECO:0000256" key="1">
    <source>
        <dbReference type="ARBA" id="ARBA00023004"/>
    </source>
</evidence>
<protein>
    <submittedName>
        <fullName evidence="3">Putative ferrous iron transport protein</fullName>
    </submittedName>
</protein>
<dbReference type="SUPFAM" id="SSF50037">
    <property type="entry name" value="C-terminal domain of transcriptional repressors"/>
    <property type="match status" value="1"/>
</dbReference>